<dbReference type="RefSeq" id="WP_317572024.1">
    <property type="nucleotide sequence ID" value="NZ_NPEF02000001.1"/>
</dbReference>
<dbReference type="EMBL" id="NPEF02000001">
    <property type="protein sequence ID" value="MDV6234263.1"/>
    <property type="molecule type" value="Genomic_DNA"/>
</dbReference>
<dbReference type="Proteomes" id="UP000232122">
    <property type="component" value="Unassembled WGS sequence"/>
</dbReference>
<dbReference type="AlphaFoldDB" id="A0AAE4TQT1"/>
<keyword evidence="1" id="KW-1133">Transmembrane helix</keyword>
<evidence type="ECO:0000313" key="2">
    <source>
        <dbReference type="EMBL" id="MDV6234263.1"/>
    </source>
</evidence>
<accession>A0AAE4TQT1</accession>
<organism evidence="2 3">
    <name type="scientific">Leptospira ellisii</name>
    <dbReference type="NCBI Taxonomy" id="2023197"/>
    <lineage>
        <taxon>Bacteria</taxon>
        <taxon>Pseudomonadati</taxon>
        <taxon>Spirochaetota</taxon>
        <taxon>Spirochaetia</taxon>
        <taxon>Leptospirales</taxon>
        <taxon>Leptospiraceae</taxon>
        <taxon>Leptospira</taxon>
    </lineage>
</organism>
<reference evidence="2 3" key="1">
    <citation type="journal article" date="2018" name="Microb. Genom.">
        <title>Deciphering the unexplored Leptospira diversity from soils uncovers genomic evolution to virulence.</title>
        <authorList>
            <person name="Thibeaux R."/>
            <person name="Iraola G."/>
            <person name="Ferres I."/>
            <person name="Bierque E."/>
            <person name="Girault D."/>
            <person name="Soupe-Gilbert M.E."/>
            <person name="Picardeau M."/>
            <person name="Goarant C."/>
        </authorList>
    </citation>
    <scope>NUCLEOTIDE SEQUENCE [LARGE SCALE GENOMIC DNA]</scope>
    <source>
        <strain evidence="2 3">ATI7-C-A5</strain>
    </source>
</reference>
<name>A0AAE4TQT1_9LEPT</name>
<sequence>MSDWNFENEKASKLTKSPYRFSGAAGCVLTFLLLFVSVLVMIATVYSLGLFLEGAILYPSLIVLFCFSFTYLLFSSILMYRKTKRFVRTEELDPRLGTFTIRETEQPELKISLNEYISYKIRKRTVSRQVTDSGDTDYRKFWDLFLVKNDGSFYLLETYSTLEELKAELPAFRSVFSLPVSAGSKTGLENSDPIPTFLSARTEKIHSKFLKLRVSDTGTVVEISKSKTLNDKFKIFLVIGIFYGAWAAITSSLSQPDPVFLFFFVPFSILFLGIFSTALVFVMTRTLELSSNSNGLLIRYKTWLPVLSRILYLERFFPRHVVRHIRVNRIQEGQNVLIVALKSNSDKTKRNVLGFLFNLHAVSLKDYLIPGDGELLGIWHLLPWIKESPGFADLLTAEAAIEERLGLQEEKIGFDDLK</sequence>
<feature type="transmembrane region" description="Helical" evidence="1">
    <location>
        <begin position="235"/>
        <end position="253"/>
    </location>
</feature>
<evidence type="ECO:0000313" key="3">
    <source>
        <dbReference type="Proteomes" id="UP000232122"/>
    </source>
</evidence>
<keyword evidence="3" id="KW-1185">Reference proteome</keyword>
<keyword evidence="1" id="KW-0812">Transmembrane</keyword>
<protein>
    <submittedName>
        <fullName evidence="2">Uncharacterized protein</fullName>
    </submittedName>
</protein>
<evidence type="ECO:0000256" key="1">
    <source>
        <dbReference type="SAM" id="Phobius"/>
    </source>
</evidence>
<feature type="transmembrane region" description="Helical" evidence="1">
    <location>
        <begin position="55"/>
        <end position="80"/>
    </location>
</feature>
<feature type="transmembrane region" description="Helical" evidence="1">
    <location>
        <begin position="21"/>
        <end position="49"/>
    </location>
</feature>
<proteinExistence type="predicted"/>
<feature type="transmembrane region" description="Helical" evidence="1">
    <location>
        <begin position="259"/>
        <end position="282"/>
    </location>
</feature>
<keyword evidence="1" id="KW-0472">Membrane</keyword>
<gene>
    <name evidence="2" type="ORF">CH379_001290</name>
</gene>
<comment type="caution">
    <text evidence="2">The sequence shown here is derived from an EMBL/GenBank/DDBJ whole genome shotgun (WGS) entry which is preliminary data.</text>
</comment>